<protein>
    <recommendedName>
        <fullName evidence="3">RES domain-containing protein</fullName>
    </recommendedName>
</protein>
<reference evidence="1 2" key="1">
    <citation type="submission" date="2017-01" db="EMBL/GenBank/DDBJ databases">
        <authorList>
            <person name="Varghese N."/>
            <person name="Submissions S."/>
        </authorList>
    </citation>
    <scope>NUCLEOTIDE SEQUENCE [LARGE SCALE GENOMIC DNA]</scope>
    <source>
        <strain evidence="1 2">ATCC 35905</strain>
    </source>
</reference>
<evidence type="ECO:0008006" key="3">
    <source>
        <dbReference type="Google" id="ProtNLM"/>
    </source>
</evidence>
<evidence type="ECO:0000313" key="2">
    <source>
        <dbReference type="Proteomes" id="UP000186308"/>
    </source>
</evidence>
<gene>
    <name evidence="1" type="ORF">SAMN05421828_13329</name>
</gene>
<sequence>MTLCGYDVDCETILDLTDKDIRAASNVTLDDLGCAWKDLATRKIEPPSWAMMKRLAAGGVAGIIVQSFAIGATASDVNVIFWEWGDVPPCQVKVIDDAGRLPKNMSSWT</sequence>
<dbReference type="EMBL" id="FTNE01000033">
    <property type="protein sequence ID" value="SIR44762.1"/>
    <property type="molecule type" value="Genomic_DNA"/>
</dbReference>
<comment type="caution">
    <text evidence="1">The sequence shown here is derived from an EMBL/GenBank/DDBJ whole genome shotgun (WGS) entry which is preliminary data.</text>
</comment>
<dbReference type="Proteomes" id="UP000186308">
    <property type="component" value="Unassembled WGS sequence"/>
</dbReference>
<name>A0A8G2FFI4_ACIRU</name>
<proteinExistence type="predicted"/>
<accession>A0A8G2FFI4</accession>
<organism evidence="1 2">
    <name type="scientific">Acidiphilium rubrum</name>
    <dbReference type="NCBI Taxonomy" id="526"/>
    <lineage>
        <taxon>Bacteria</taxon>
        <taxon>Pseudomonadati</taxon>
        <taxon>Pseudomonadota</taxon>
        <taxon>Alphaproteobacteria</taxon>
        <taxon>Acetobacterales</taxon>
        <taxon>Acidocellaceae</taxon>
        <taxon>Acidiphilium</taxon>
    </lineage>
</organism>
<keyword evidence="2" id="KW-1185">Reference proteome</keyword>
<evidence type="ECO:0000313" key="1">
    <source>
        <dbReference type="EMBL" id="SIR44762.1"/>
    </source>
</evidence>
<dbReference type="AlphaFoldDB" id="A0A8G2FFI4"/>